<feature type="compositionally biased region" description="Polar residues" evidence="1">
    <location>
        <begin position="16"/>
        <end position="26"/>
    </location>
</feature>
<organism evidence="2 3">
    <name type="scientific">Forsythia ovata</name>
    <dbReference type="NCBI Taxonomy" id="205694"/>
    <lineage>
        <taxon>Eukaryota</taxon>
        <taxon>Viridiplantae</taxon>
        <taxon>Streptophyta</taxon>
        <taxon>Embryophyta</taxon>
        <taxon>Tracheophyta</taxon>
        <taxon>Spermatophyta</taxon>
        <taxon>Magnoliopsida</taxon>
        <taxon>eudicotyledons</taxon>
        <taxon>Gunneridae</taxon>
        <taxon>Pentapetalae</taxon>
        <taxon>asterids</taxon>
        <taxon>lamiids</taxon>
        <taxon>Lamiales</taxon>
        <taxon>Oleaceae</taxon>
        <taxon>Forsythieae</taxon>
        <taxon>Forsythia</taxon>
    </lineage>
</organism>
<protein>
    <submittedName>
        <fullName evidence="2">Uncharacterized protein</fullName>
    </submittedName>
</protein>
<feature type="region of interest" description="Disordered" evidence="1">
    <location>
        <begin position="1"/>
        <end position="34"/>
    </location>
</feature>
<gene>
    <name evidence="2" type="ORF">Fot_11886</name>
</gene>
<reference evidence="3" key="1">
    <citation type="submission" date="2024-07" db="EMBL/GenBank/DDBJ databases">
        <title>Two chromosome-level genome assemblies of Korean endemic species Abeliophyllum distichum and Forsythia ovata (Oleaceae).</title>
        <authorList>
            <person name="Jang H."/>
        </authorList>
    </citation>
    <scope>NUCLEOTIDE SEQUENCE [LARGE SCALE GENOMIC DNA]</scope>
</reference>
<evidence type="ECO:0000256" key="1">
    <source>
        <dbReference type="SAM" id="MobiDB-lite"/>
    </source>
</evidence>
<name>A0ABD1WLB3_9LAMI</name>
<evidence type="ECO:0000313" key="3">
    <source>
        <dbReference type="Proteomes" id="UP001604277"/>
    </source>
</evidence>
<keyword evidence="3" id="KW-1185">Reference proteome</keyword>
<evidence type="ECO:0000313" key="2">
    <source>
        <dbReference type="EMBL" id="KAL2550356.1"/>
    </source>
</evidence>
<dbReference type="EMBL" id="JBFOLJ010000003">
    <property type="protein sequence ID" value="KAL2550356.1"/>
    <property type="molecule type" value="Genomic_DNA"/>
</dbReference>
<sequence length="102" mass="11219">MVEDTSGHHHPRGRANATTTVATPTGSPLLYFSPHISANASGRHHHLHRANATLSPPPLRLLQPWTTMLHVDGQMSVDRSSHRNPENHLSGRILCYELAHVG</sequence>
<proteinExistence type="predicted"/>
<dbReference type="AlphaFoldDB" id="A0ABD1WLB3"/>
<comment type="caution">
    <text evidence="2">The sequence shown here is derived from an EMBL/GenBank/DDBJ whole genome shotgun (WGS) entry which is preliminary data.</text>
</comment>
<accession>A0ABD1WLB3</accession>
<dbReference type="Proteomes" id="UP001604277">
    <property type="component" value="Unassembled WGS sequence"/>
</dbReference>